<organism evidence="12 13">
    <name type="scientific">Marinobacterium zhoushanense</name>
    <dbReference type="NCBI Taxonomy" id="1679163"/>
    <lineage>
        <taxon>Bacteria</taxon>
        <taxon>Pseudomonadati</taxon>
        <taxon>Pseudomonadota</taxon>
        <taxon>Gammaproteobacteria</taxon>
        <taxon>Oceanospirillales</taxon>
        <taxon>Oceanospirillaceae</taxon>
        <taxon>Marinobacterium</taxon>
    </lineage>
</organism>
<feature type="coiled-coil region" evidence="11">
    <location>
        <begin position="5"/>
        <end position="53"/>
    </location>
</feature>
<dbReference type="EMBL" id="BMIJ01000008">
    <property type="protein sequence ID" value="GGC07338.1"/>
    <property type="molecule type" value="Genomic_DNA"/>
</dbReference>
<dbReference type="PANTHER" id="PTHR38786">
    <property type="entry name" value="FLAGELLAR FLIJ PROTEIN"/>
    <property type="match status" value="1"/>
</dbReference>
<keyword evidence="7" id="KW-1005">Bacterial flagellum biogenesis</keyword>
<keyword evidence="9" id="KW-0472">Membrane</keyword>
<evidence type="ECO:0000256" key="3">
    <source>
        <dbReference type="ARBA" id="ARBA00020392"/>
    </source>
</evidence>
<proteinExistence type="inferred from homology"/>
<keyword evidence="5" id="KW-1003">Cell membrane</keyword>
<dbReference type="InterPro" id="IPR012823">
    <property type="entry name" value="Flagell_FliJ"/>
</dbReference>
<dbReference type="RefSeq" id="WP_188751077.1">
    <property type="nucleotide sequence ID" value="NZ_BMIJ01000008.1"/>
</dbReference>
<evidence type="ECO:0000313" key="13">
    <source>
        <dbReference type="Proteomes" id="UP000629025"/>
    </source>
</evidence>
<dbReference type="Gene3D" id="1.10.287.1700">
    <property type="match status" value="1"/>
</dbReference>
<evidence type="ECO:0000256" key="7">
    <source>
        <dbReference type="ARBA" id="ARBA00022795"/>
    </source>
</evidence>
<comment type="caution">
    <text evidence="12">The sequence shown here is derived from an EMBL/GenBank/DDBJ whole genome shotgun (WGS) entry which is preliminary data.</text>
</comment>
<evidence type="ECO:0000256" key="11">
    <source>
        <dbReference type="SAM" id="Coils"/>
    </source>
</evidence>
<gene>
    <name evidence="12" type="ORF">GCM10011352_37070</name>
</gene>
<keyword evidence="6" id="KW-0145">Chemotaxis</keyword>
<evidence type="ECO:0000256" key="6">
    <source>
        <dbReference type="ARBA" id="ARBA00022500"/>
    </source>
</evidence>
<evidence type="ECO:0000256" key="10">
    <source>
        <dbReference type="ARBA" id="ARBA00023225"/>
    </source>
</evidence>
<keyword evidence="8" id="KW-0653">Protein transport</keyword>
<evidence type="ECO:0000256" key="9">
    <source>
        <dbReference type="ARBA" id="ARBA00023136"/>
    </source>
</evidence>
<dbReference type="Proteomes" id="UP000629025">
    <property type="component" value="Unassembled WGS sequence"/>
</dbReference>
<evidence type="ECO:0000256" key="8">
    <source>
        <dbReference type="ARBA" id="ARBA00022927"/>
    </source>
</evidence>
<evidence type="ECO:0000256" key="5">
    <source>
        <dbReference type="ARBA" id="ARBA00022475"/>
    </source>
</evidence>
<dbReference type="Pfam" id="PF02050">
    <property type="entry name" value="FliJ"/>
    <property type="match status" value="1"/>
</dbReference>
<keyword evidence="13" id="KW-1185">Reference proteome</keyword>
<dbReference type="InterPro" id="IPR053716">
    <property type="entry name" value="Flag_assembly_chemotaxis_eff"/>
</dbReference>
<dbReference type="InterPro" id="IPR052570">
    <property type="entry name" value="FliJ"/>
</dbReference>
<dbReference type="PANTHER" id="PTHR38786:SF1">
    <property type="entry name" value="FLAGELLAR FLIJ PROTEIN"/>
    <property type="match status" value="1"/>
</dbReference>
<evidence type="ECO:0000256" key="1">
    <source>
        <dbReference type="ARBA" id="ARBA00004413"/>
    </source>
</evidence>
<sequence length="147" mass="17333">MRRRIERFQLLLKLAERKRKEADRLLGESQQRVEQAEKGLEQLKAYQLEYQQQFTDAGRGGLTCAQLQTYQAFIGKVSGAGRQQQEALLQSRAQLEQVEAYWRKTQAHYRAMQKLLEKAQKDKRLLDEKRLQQQLDERSQHTPASFI</sequence>
<reference evidence="13" key="1">
    <citation type="journal article" date="2019" name="Int. J. Syst. Evol. Microbiol.">
        <title>The Global Catalogue of Microorganisms (GCM) 10K type strain sequencing project: providing services to taxonomists for standard genome sequencing and annotation.</title>
        <authorList>
            <consortium name="The Broad Institute Genomics Platform"/>
            <consortium name="The Broad Institute Genome Sequencing Center for Infectious Disease"/>
            <person name="Wu L."/>
            <person name="Ma J."/>
        </authorList>
    </citation>
    <scope>NUCLEOTIDE SEQUENCE [LARGE SCALE GENOMIC DNA]</scope>
    <source>
        <strain evidence="13">CGMCC 1.15341</strain>
    </source>
</reference>
<comment type="subcellular location">
    <subcellularLocation>
        <location evidence="1">Cell membrane</location>
        <topology evidence="1">Peripheral membrane protein</topology>
        <orientation evidence="1">Cytoplasmic side</orientation>
    </subcellularLocation>
</comment>
<evidence type="ECO:0000256" key="2">
    <source>
        <dbReference type="ARBA" id="ARBA00010004"/>
    </source>
</evidence>
<keyword evidence="10" id="KW-1006">Bacterial flagellum protein export</keyword>
<keyword evidence="4" id="KW-0813">Transport</keyword>
<dbReference type="NCBIfam" id="TIGR02473">
    <property type="entry name" value="flagell_FliJ"/>
    <property type="match status" value="1"/>
</dbReference>
<protein>
    <recommendedName>
        <fullName evidence="3">Flagellar FliJ protein</fullName>
    </recommendedName>
</protein>
<evidence type="ECO:0000256" key="4">
    <source>
        <dbReference type="ARBA" id="ARBA00022448"/>
    </source>
</evidence>
<keyword evidence="11" id="KW-0175">Coiled coil</keyword>
<name>A0ABQ1KU64_9GAMM</name>
<accession>A0ABQ1KU64</accession>
<evidence type="ECO:0000313" key="12">
    <source>
        <dbReference type="EMBL" id="GGC07338.1"/>
    </source>
</evidence>
<comment type="similarity">
    <text evidence="2">Belongs to the FliJ family.</text>
</comment>